<proteinExistence type="predicted"/>
<organism evidence="1">
    <name type="scientific">Arundo donax</name>
    <name type="common">Giant reed</name>
    <name type="synonym">Donax arundinaceus</name>
    <dbReference type="NCBI Taxonomy" id="35708"/>
    <lineage>
        <taxon>Eukaryota</taxon>
        <taxon>Viridiplantae</taxon>
        <taxon>Streptophyta</taxon>
        <taxon>Embryophyta</taxon>
        <taxon>Tracheophyta</taxon>
        <taxon>Spermatophyta</taxon>
        <taxon>Magnoliopsida</taxon>
        <taxon>Liliopsida</taxon>
        <taxon>Poales</taxon>
        <taxon>Poaceae</taxon>
        <taxon>PACMAD clade</taxon>
        <taxon>Arundinoideae</taxon>
        <taxon>Arundineae</taxon>
        <taxon>Arundo</taxon>
    </lineage>
</organism>
<reference evidence="1" key="2">
    <citation type="journal article" date="2015" name="Data Brief">
        <title>Shoot transcriptome of the giant reed, Arundo donax.</title>
        <authorList>
            <person name="Barrero R.A."/>
            <person name="Guerrero F.D."/>
            <person name="Moolhuijzen P."/>
            <person name="Goolsby J.A."/>
            <person name="Tidwell J."/>
            <person name="Bellgard S.E."/>
            <person name="Bellgard M.I."/>
        </authorList>
    </citation>
    <scope>NUCLEOTIDE SEQUENCE</scope>
    <source>
        <tissue evidence="1">Shoot tissue taken approximately 20 cm above the soil surface</tissue>
    </source>
</reference>
<sequence length="25" mass="2737">MSFITFKIGCSSCFISCTLCFVVIS</sequence>
<accession>A0A0A9C7W1</accession>
<name>A0A0A9C7W1_ARUDO</name>
<reference evidence="1" key="1">
    <citation type="submission" date="2014-09" db="EMBL/GenBank/DDBJ databases">
        <authorList>
            <person name="Magalhaes I.L.F."/>
            <person name="Oliveira U."/>
            <person name="Santos F.R."/>
            <person name="Vidigal T.H.D.A."/>
            <person name="Brescovit A.D."/>
            <person name="Santos A.J."/>
        </authorList>
    </citation>
    <scope>NUCLEOTIDE SEQUENCE</scope>
    <source>
        <tissue evidence="1">Shoot tissue taken approximately 20 cm above the soil surface</tissue>
    </source>
</reference>
<dbReference type="EMBL" id="GBRH01225491">
    <property type="protein sequence ID" value="JAD72404.1"/>
    <property type="molecule type" value="Transcribed_RNA"/>
</dbReference>
<protein>
    <submittedName>
        <fullName evidence="1">Uncharacterized protein</fullName>
    </submittedName>
</protein>
<dbReference type="AlphaFoldDB" id="A0A0A9C7W1"/>
<evidence type="ECO:0000313" key="1">
    <source>
        <dbReference type="EMBL" id="JAD72404.1"/>
    </source>
</evidence>